<gene>
    <name evidence="6" type="ORF">GSLYS_00021027001</name>
</gene>
<evidence type="ECO:0000256" key="3">
    <source>
        <dbReference type="ARBA" id="ARBA00022525"/>
    </source>
</evidence>
<proteinExistence type="inferred from homology"/>
<sequence>MLAWGWFLHHAVLCYLAVSSRGQSWMTAFDAHFQFACPAGQSLKHLDSVHDNHHEDRVWNFSCSVPPHGVSLSECEWSGYQNNFDELLEFQCPNESVITGIESIHDNRYEDRKWSFQCCNPEGFVTHGCVYTQYVNTYDNMLTYRVPDDYVLRGVDSVHDNRHEDRIFRFDICKLDPITIEEGVIVG</sequence>
<dbReference type="Pfam" id="PF14704">
    <property type="entry name" value="DERM"/>
    <property type="match status" value="1"/>
</dbReference>
<dbReference type="GO" id="GO:0005615">
    <property type="term" value="C:extracellular space"/>
    <property type="evidence" value="ECO:0007669"/>
    <property type="project" value="TreeGrafter"/>
</dbReference>
<evidence type="ECO:0000313" key="7">
    <source>
        <dbReference type="Proteomes" id="UP001497497"/>
    </source>
</evidence>
<dbReference type="Proteomes" id="UP001497497">
    <property type="component" value="Unassembled WGS sequence"/>
</dbReference>
<keyword evidence="7" id="KW-1185">Reference proteome</keyword>
<name>A0AAV2IPB8_LYMST</name>
<feature type="chain" id="PRO_5043931891" description="Dermatopontin" evidence="5">
    <location>
        <begin position="23"/>
        <end position="187"/>
    </location>
</feature>
<keyword evidence="4" id="KW-1015">Disulfide bond</keyword>
<feature type="signal peptide" evidence="5">
    <location>
        <begin position="1"/>
        <end position="22"/>
    </location>
</feature>
<keyword evidence="5" id="KW-0732">Signal</keyword>
<comment type="similarity">
    <text evidence="2">Belongs to the dermatopontin family.</text>
</comment>
<comment type="caution">
    <text evidence="6">The sequence shown here is derived from an EMBL/GenBank/DDBJ whole genome shotgun (WGS) entry which is preliminary data.</text>
</comment>
<organism evidence="6 7">
    <name type="scientific">Lymnaea stagnalis</name>
    <name type="common">Great pond snail</name>
    <name type="synonym">Helix stagnalis</name>
    <dbReference type="NCBI Taxonomy" id="6523"/>
    <lineage>
        <taxon>Eukaryota</taxon>
        <taxon>Metazoa</taxon>
        <taxon>Spiralia</taxon>
        <taxon>Lophotrochozoa</taxon>
        <taxon>Mollusca</taxon>
        <taxon>Gastropoda</taxon>
        <taxon>Heterobranchia</taxon>
        <taxon>Euthyneura</taxon>
        <taxon>Panpulmonata</taxon>
        <taxon>Hygrophila</taxon>
        <taxon>Lymnaeoidea</taxon>
        <taxon>Lymnaeidae</taxon>
        <taxon>Lymnaea</taxon>
    </lineage>
</organism>
<evidence type="ECO:0008006" key="8">
    <source>
        <dbReference type="Google" id="ProtNLM"/>
    </source>
</evidence>
<dbReference type="EMBL" id="CAXITT010001046">
    <property type="protein sequence ID" value="CAL1547710.1"/>
    <property type="molecule type" value="Genomic_DNA"/>
</dbReference>
<evidence type="ECO:0000313" key="6">
    <source>
        <dbReference type="EMBL" id="CAL1547710.1"/>
    </source>
</evidence>
<evidence type="ECO:0000256" key="1">
    <source>
        <dbReference type="ARBA" id="ARBA00004613"/>
    </source>
</evidence>
<evidence type="ECO:0000256" key="4">
    <source>
        <dbReference type="ARBA" id="ARBA00023157"/>
    </source>
</evidence>
<evidence type="ECO:0000256" key="2">
    <source>
        <dbReference type="ARBA" id="ARBA00008712"/>
    </source>
</evidence>
<dbReference type="GO" id="GO:0030199">
    <property type="term" value="P:collagen fibril organization"/>
    <property type="evidence" value="ECO:0007669"/>
    <property type="project" value="TreeGrafter"/>
</dbReference>
<comment type="subcellular location">
    <subcellularLocation>
        <location evidence="1">Secreted</location>
    </subcellularLocation>
</comment>
<reference evidence="6 7" key="1">
    <citation type="submission" date="2024-04" db="EMBL/GenBank/DDBJ databases">
        <authorList>
            <consortium name="Genoscope - CEA"/>
            <person name="William W."/>
        </authorList>
    </citation>
    <scope>NUCLEOTIDE SEQUENCE [LARGE SCALE GENOMIC DNA]</scope>
</reference>
<dbReference type="GO" id="GO:0031012">
    <property type="term" value="C:extracellular matrix"/>
    <property type="evidence" value="ECO:0007669"/>
    <property type="project" value="TreeGrafter"/>
</dbReference>
<protein>
    <recommendedName>
        <fullName evidence="8">Dermatopontin</fullName>
    </recommendedName>
</protein>
<evidence type="ECO:0000256" key="5">
    <source>
        <dbReference type="SAM" id="SignalP"/>
    </source>
</evidence>
<dbReference type="PANTHER" id="PTHR15040:SF1">
    <property type="entry name" value="DERMATOPONTIN-LIKE ISOFORM X1"/>
    <property type="match status" value="1"/>
</dbReference>
<dbReference type="InterPro" id="IPR026645">
    <property type="entry name" value="Dermatopontin"/>
</dbReference>
<dbReference type="AlphaFoldDB" id="A0AAV2IPB8"/>
<dbReference type="PANTHER" id="PTHR15040">
    <property type="entry name" value="DERMATOPONTIN-RELATED"/>
    <property type="match status" value="1"/>
</dbReference>
<keyword evidence="3" id="KW-0964">Secreted</keyword>
<accession>A0AAV2IPB8</accession>